<dbReference type="InterPro" id="IPR012356">
    <property type="entry name" value="Methan_mark_5"/>
</dbReference>
<feature type="coiled-coil region" evidence="1">
    <location>
        <begin position="129"/>
        <end position="156"/>
    </location>
</feature>
<protein>
    <submittedName>
        <fullName evidence="2">Methanogenesis marker 5 protein</fullName>
    </submittedName>
</protein>
<accession>A0AAP2W6X0</accession>
<proteinExistence type="predicted"/>
<evidence type="ECO:0000313" key="3">
    <source>
        <dbReference type="Proteomes" id="UP001320159"/>
    </source>
</evidence>
<evidence type="ECO:0000313" key="2">
    <source>
        <dbReference type="EMBL" id="MCD1295752.1"/>
    </source>
</evidence>
<dbReference type="PIRSF" id="PIRSF018781">
    <property type="entry name" value="UCP018781"/>
    <property type="match status" value="1"/>
</dbReference>
<comment type="caution">
    <text evidence="2">The sequence shown here is derived from an EMBL/GenBank/DDBJ whole genome shotgun (WGS) entry which is preliminary data.</text>
</comment>
<sequence length="156" mass="17672">MKVFIYPTNSLILSDLVERFGHEPLALMTEIRKKVNTPGLDSPPLNVTPDDPKKGLKWAAIEIPSGVRGRMAIVDPLIEQAEAAIIIEDAEYMFGCMGCARTNELIKYVVRMKDIPVLELKYPKSENDAKNLVLQVKEFLDKLMKQEKEKARAEEE</sequence>
<evidence type="ECO:0000256" key="1">
    <source>
        <dbReference type="SAM" id="Coils"/>
    </source>
</evidence>
<keyword evidence="3" id="KW-1185">Reference proteome</keyword>
<organism evidence="2 3">
    <name type="scientific">Methanooceanicella nereidis</name>
    <dbReference type="NCBI Taxonomy" id="2052831"/>
    <lineage>
        <taxon>Archaea</taxon>
        <taxon>Methanobacteriati</taxon>
        <taxon>Methanobacteriota</taxon>
        <taxon>Stenosarchaea group</taxon>
        <taxon>Methanomicrobia</taxon>
        <taxon>Methanocellales</taxon>
        <taxon>Methanocellaceae</taxon>
        <taxon>Methanooceanicella</taxon>
    </lineage>
</organism>
<dbReference type="RefSeq" id="WP_230742610.1">
    <property type="nucleotide sequence ID" value="NZ_PGCK01000010.1"/>
</dbReference>
<dbReference type="Pfam" id="PF09885">
    <property type="entry name" value="DUF2112"/>
    <property type="match status" value="1"/>
</dbReference>
<dbReference type="AlphaFoldDB" id="A0AAP2W6X0"/>
<reference evidence="2 3" key="1">
    <citation type="submission" date="2017-11" db="EMBL/GenBank/DDBJ databases">
        <title>Isolation and Characterization of Family Methanocellaceae Species from Potential Methane Hydrate Area Offshore Southwestern Taiwan.</title>
        <authorList>
            <person name="Zhang W.-L."/>
            <person name="Chen W.-C."/>
            <person name="Lai M.-C."/>
            <person name="Chen S.-C."/>
        </authorList>
    </citation>
    <scope>NUCLEOTIDE SEQUENCE [LARGE SCALE GENOMIC DNA]</scope>
    <source>
        <strain evidence="2 3">CWC-04</strain>
    </source>
</reference>
<dbReference type="EMBL" id="PGCK01000010">
    <property type="protein sequence ID" value="MCD1295752.1"/>
    <property type="molecule type" value="Genomic_DNA"/>
</dbReference>
<keyword evidence="1" id="KW-0175">Coiled coil</keyword>
<gene>
    <name evidence="2" type="ORF">CUJ83_12155</name>
</gene>
<dbReference type="Proteomes" id="UP001320159">
    <property type="component" value="Unassembled WGS sequence"/>
</dbReference>
<name>A0AAP2W6X0_9EURY</name>
<dbReference type="NCBIfam" id="TIGR03271">
    <property type="entry name" value="methan_mark_5"/>
    <property type="match status" value="1"/>
</dbReference>